<keyword evidence="4" id="KW-0274">FAD</keyword>
<comment type="cofactor">
    <cofactor evidence="1">
        <name>FAD</name>
        <dbReference type="ChEBI" id="CHEBI:57692"/>
    </cofactor>
</comment>
<organism evidence="7 8">
    <name type="scientific">Skermanella cutis</name>
    <dbReference type="NCBI Taxonomy" id="2775420"/>
    <lineage>
        <taxon>Bacteria</taxon>
        <taxon>Pseudomonadati</taxon>
        <taxon>Pseudomonadota</taxon>
        <taxon>Alphaproteobacteria</taxon>
        <taxon>Rhodospirillales</taxon>
        <taxon>Azospirillaceae</taxon>
        <taxon>Skermanella</taxon>
    </lineage>
</organism>
<evidence type="ECO:0000313" key="8">
    <source>
        <dbReference type="Proteomes" id="UP000595197"/>
    </source>
</evidence>
<evidence type="ECO:0000256" key="5">
    <source>
        <dbReference type="ARBA" id="ARBA00023002"/>
    </source>
</evidence>
<name>A0ABX7B1M8_9PROT</name>
<evidence type="ECO:0000256" key="3">
    <source>
        <dbReference type="ARBA" id="ARBA00022630"/>
    </source>
</evidence>
<dbReference type="EMBL" id="CP067420">
    <property type="protein sequence ID" value="QQP88225.1"/>
    <property type="molecule type" value="Genomic_DNA"/>
</dbReference>
<keyword evidence="5" id="KW-0560">Oxidoreductase</keyword>
<dbReference type="RefSeq" id="WP_201072812.1">
    <property type="nucleotide sequence ID" value="NZ_CP067420.1"/>
</dbReference>
<evidence type="ECO:0000256" key="1">
    <source>
        <dbReference type="ARBA" id="ARBA00001974"/>
    </source>
</evidence>
<dbReference type="Proteomes" id="UP000595197">
    <property type="component" value="Chromosome"/>
</dbReference>
<protein>
    <submittedName>
        <fullName evidence="7">GMC family oxidoreductase</fullName>
    </submittedName>
</protein>
<dbReference type="Pfam" id="PF05199">
    <property type="entry name" value="GMC_oxred_C"/>
    <property type="match status" value="1"/>
</dbReference>
<proteinExistence type="inferred from homology"/>
<dbReference type="PANTHER" id="PTHR42784">
    <property type="entry name" value="PYRANOSE 2-OXIDASE"/>
    <property type="match status" value="1"/>
</dbReference>
<dbReference type="InterPro" id="IPR051473">
    <property type="entry name" value="P2Ox-like"/>
</dbReference>
<comment type="similarity">
    <text evidence="2">Belongs to the GMC oxidoreductase family.</text>
</comment>
<feature type="domain" description="Glucose-methanol-choline oxidoreductase C-terminal" evidence="6">
    <location>
        <begin position="394"/>
        <end position="519"/>
    </location>
</feature>
<dbReference type="SUPFAM" id="SSF51905">
    <property type="entry name" value="FAD/NAD(P)-binding domain"/>
    <property type="match status" value="1"/>
</dbReference>
<keyword evidence="3" id="KW-0285">Flavoprotein</keyword>
<accession>A0ABX7B1M8</accession>
<evidence type="ECO:0000256" key="2">
    <source>
        <dbReference type="ARBA" id="ARBA00010790"/>
    </source>
</evidence>
<evidence type="ECO:0000313" key="7">
    <source>
        <dbReference type="EMBL" id="QQP88225.1"/>
    </source>
</evidence>
<dbReference type="InterPro" id="IPR007867">
    <property type="entry name" value="GMC_OxRtase_C"/>
</dbReference>
<evidence type="ECO:0000256" key="4">
    <source>
        <dbReference type="ARBA" id="ARBA00022827"/>
    </source>
</evidence>
<dbReference type="PANTHER" id="PTHR42784:SF1">
    <property type="entry name" value="PYRANOSE 2-OXIDASE"/>
    <property type="match status" value="1"/>
</dbReference>
<dbReference type="Gene3D" id="3.50.50.60">
    <property type="entry name" value="FAD/NAD(P)-binding domain"/>
    <property type="match status" value="2"/>
</dbReference>
<keyword evidence="8" id="KW-1185">Reference proteome</keyword>
<sequence length="531" mass="59271">MITDVRNLSEGTVIDSDICIVGAGAAGITLAMELIGHDFSVNLLESGGLDFEDDVQALNDGDCVSQHKVDLMWTRLRYFGGTTGHWGGNCAPLDERDFETRSWVPDSGWPISRKDLERFYPRAYRYCELPSDDYSVDHWAEISEKFRRSRIPVTGEEIGEKLFLKSPPTRFGDAYRADLAKPGSQCTVYLHANVVEIETGEDASEVVGLRTRDVSGRGCRFTARIFILASGIENARLLLLSNKVRPNGLGNDHDVVGRYFMAHTTIRTGRAMLEVPKETVRFYGLDTWATRFESGGAPFMNALQPTYPVQEREGMLNSVVFLDESYEGEHAPGFVALRKIVKQIIQGRVPDRLGENLGKVIGDLDSVAKALYARASGNSDYRAVEMRYFAEQAPNRDSRVMLGPERDSLGQNRLVLDWRLQQIDKHTILRTQDLVAREFGKLGVGRLRVQFENEEDPWPASIDSSAHFMGTTRMHKDPRHGVVDENCRVHGIRNLYVAGGSVFPTSGATMLTMNIVTLAVRLADHLIGKLA</sequence>
<evidence type="ECO:0000259" key="6">
    <source>
        <dbReference type="Pfam" id="PF05199"/>
    </source>
</evidence>
<reference evidence="7" key="1">
    <citation type="submission" date="2021-02" db="EMBL/GenBank/DDBJ databases">
        <title>Skermanella TT6 skin isolate.</title>
        <authorList>
            <person name="Lee K."/>
            <person name="Ganzorig M."/>
        </authorList>
    </citation>
    <scope>NUCLEOTIDE SEQUENCE</scope>
    <source>
        <strain evidence="7">TT6</strain>
    </source>
</reference>
<dbReference type="InterPro" id="IPR036188">
    <property type="entry name" value="FAD/NAD-bd_sf"/>
</dbReference>
<gene>
    <name evidence="7" type="ORF">IGS68_19505</name>
</gene>